<dbReference type="HAMAP" id="MF_00255">
    <property type="entry name" value="Gly_tRNA_synth_beta"/>
    <property type="match status" value="1"/>
</dbReference>
<keyword evidence="9 11" id="KW-0030">Aminoacyl-tRNA synthetase</keyword>
<dbReference type="PANTHER" id="PTHR30075:SF2">
    <property type="entry name" value="GLYCINE--TRNA LIGASE, CHLOROPLASTIC_MITOCHONDRIAL 2"/>
    <property type="match status" value="1"/>
</dbReference>
<sequence length="775" mass="84592">MSGFSPLLIELGTEELPVKALPGLAQAFFDGVIAALDKRGIACQRDGARPLYTPRRLAVCLPGVAVEQPEQRSEVLGPYLNIALDAEGRPTKALEGFAAKSGIDWTVLEKTTDNKGERFVLRTVKPGAKTADLLPEVVAEALAGMPIPKPMRWGERDSGFARPVHWLVLLLGDSVVDAEVFGAKADRMSRGHRFHHEGPVWISTPGDYIDALRAAKVLVDPEERRHRVVAEVDAAAARAGGTARKTEDNLEQVQCLVEWPKAVLCAFEREFLAVPQEALIATMEANQKFFPVLDADGKLTEHFIGIANIESRDESEVRKGYERVIRPRFADAKFFFDEDLKQGLASMNEGLKTVTYQAKLGTVADKVARVAALAESIAGEVGVDPKLAKRAALLAKADLQSRMVNEFPELQGIAGRYYAMHDASLNDLSADERKQLADALDEVYMPRFAGDAIAPSKLGQVLAIAERLDTLAGGFAAGLKPTGNKDPFSLRRNALGLARTVIAASDIDVFFELLRALIEAENDIVYVPRHENLSKQLEKAKTDSFQVSNRHDVIESLASEIQNLRIARINKNLGVKENPELASEIFGFILDRLRAYYADQGVTPQQFEAVATRVAPTRSEDATAAVGATQVATNEAANTGSLLDFDRRLKAIGEFVKLPEAEALAAANKRIRNILKKADIAIPDAVDASKFQDDAERALHAVVEQAIADTDPLLASRDYVAVLARLARLRPEVDTFFDKVMVNAEDQAVRANRLALLQRLADRLGSVAAIEHLSV</sequence>
<protein>
    <recommendedName>
        <fullName evidence="11">Glycine--tRNA ligase beta subunit</fullName>
        <ecNumber evidence="11">6.1.1.14</ecNumber>
    </recommendedName>
    <alternativeName>
        <fullName evidence="11">Glycyl-tRNA synthetase beta subunit</fullName>
        <shortName evidence="11">GlyRS</shortName>
    </alternativeName>
</protein>
<name>A0ABW2Y7W2_9GAMM</name>
<evidence type="ECO:0000256" key="9">
    <source>
        <dbReference type="ARBA" id="ARBA00023146"/>
    </source>
</evidence>
<comment type="catalytic activity">
    <reaction evidence="10 11">
        <text>tRNA(Gly) + glycine + ATP = glycyl-tRNA(Gly) + AMP + diphosphate</text>
        <dbReference type="Rhea" id="RHEA:16013"/>
        <dbReference type="Rhea" id="RHEA-COMP:9664"/>
        <dbReference type="Rhea" id="RHEA-COMP:9683"/>
        <dbReference type="ChEBI" id="CHEBI:30616"/>
        <dbReference type="ChEBI" id="CHEBI:33019"/>
        <dbReference type="ChEBI" id="CHEBI:57305"/>
        <dbReference type="ChEBI" id="CHEBI:78442"/>
        <dbReference type="ChEBI" id="CHEBI:78522"/>
        <dbReference type="ChEBI" id="CHEBI:456215"/>
        <dbReference type="EC" id="6.1.1.14"/>
    </reaction>
</comment>
<dbReference type="Proteomes" id="UP001597110">
    <property type="component" value="Unassembled WGS sequence"/>
</dbReference>
<dbReference type="Pfam" id="PF05746">
    <property type="entry name" value="DALR_1"/>
    <property type="match status" value="1"/>
</dbReference>
<keyword evidence="5 11" id="KW-0436">Ligase</keyword>
<dbReference type="GO" id="GO:0004820">
    <property type="term" value="F:glycine-tRNA ligase activity"/>
    <property type="evidence" value="ECO:0007669"/>
    <property type="project" value="UniProtKB-EC"/>
</dbReference>
<keyword evidence="8 11" id="KW-0648">Protein biosynthesis</keyword>
<comment type="similarity">
    <text evidence="2 11">Belongs to the class-II aminoacyl-tRNA synthetase family.</text>
</comment>
<evidence type="ECO:0000256" key="5">
    <source>
        <dbReference type="ARBA" id="ARBA00022598"/>
    </source>
</evidence>
<evidence type="ECO:0000256" key="11">
    <source>
        <dbReference type="HAMAP-Rule" id="MF_00255"/>
    </source>
</evidence>
<dbReference type="EMBL" id="JBHTIF010000001">
    <property type="protein sequence ID" value="MFD0724644.1"/>
    <property type="molecule type" value="Genomic_DNA"/>
</dbReference>
<proteinExistence type="inferred from homology"/>
<evidence type="ECO:0000256" key="6">
    <source>
        <dbReference type="ARBA" id="ARBA00022741"/>
    </source>
</evidence>
<evidence type="ECO:0000259" key="12">
    <source>
        <dbReference type="Pfam" id="PF05746"/>
    </source>
</evidence>
<evidence type="ECO:0000313" key="13">
    <source>
        <dbReference type="EMBL" id="MFD0724644.1"/>
    </source>
</evidence>
<keyword evidence="4 11" id="KW-0963">Cytoplasm</keyword>
<gene>
    <name evidence="11 13" type="primary">glyS</name>
    <name evidence="13" type="ORF">ACFQ0E_03430</name>
</gene>
<dbReference type="PRINTS" id="PR01045">
    <property type="entry name" value="TRNASYNTHGB"/>
</dbReference>
<dbReference type="SUPFAM" id="SSF109604">
    <property type="entry name" value="HD-domain/PDEase-like"/>
    <property type="match status" value="1"/>
</dbReference>
<comment type="caution">
    <text evidence="13">The sequence shown here is derived from an EMBL/GenBank/DDBJ whole genome shotgun (WGS) entry which is preliminary data.</text>
</comment>
<dbReference type="NCBIfam" id="TIGR00211">
    <property type="entry name" value="glyS"/>
    <property type="match status" value="1"/>
</dbReference>
<keyword evidence="6 11" id="KW-0547">Nucleotide-binding</keyword>
<accession>A0ABW2Y7W2</accession>
<dbReference type="Pfam" id="PF02092">
    <property type="entry name" value="tRNA_synt_2f"/>
    <property type="match status" value="1"/>
</dbReference>
<evidence type="ECO:0000256" key="7">
    <source>
        <dbReference type="ARBA" id="ARBA00022840"/>
    </source>
</evidence>
<evidence type="ECO:0000256" key="3">
    <source>
        <dbReference type="ARBA" id="ARBA00011209"/>
    </source>
</evidence>
<evidence type="ECO:0000256" key="8">
    <source>
        <dbReference type="ARBA" id="ARBA00022917"/>
    </source>
</evidence>
<dbReference type="RefSeq" id="WP_386822296.1">
    <property type="nucleotide sequence ID" value="NZ_JBHTIF010000001.1"/>
</dbReference>
<evidence type="ECO:0000256" key="10">
    <source>
        <dbReference type="ARBA" id="ARBA00047937"/>
    </source>
</evidence>
<evidence type="ECO:0000256" key="1">
    <source>
        <dbReference type="ARBA" id="ARBA00004496"/>
    </source>
</evidence>
<dbReference type="PROSITE" id="PS50861">
    <property type="entry name" value="AA_TRNA_LIGASE_II_GLYAB"/>
    <property type="match status" value="1"/>
</dbReference>
<dbReference type="EC" id="6.1.1.14" evidence="11"/>
<dbReference type="InterPro" id="IPR006194">
    <property type="entry name" value="Gly-tRNA-synth_heterodimer"/>
</dbReference>
<keyword evidence="7 11" id="KW-0067">ATP-binding</keyword>
<dbReference type="InterPro" id="IPR008909">
    <property type="entry name" value="DALR_anticod-bd"/>
</dbReference>
<dbReference type="InterPro" id="IPR015944">
    <property type="entry name" value="Gly-tRNA-synth_bsu"/>
</dbReference>
<reference evidence="14" key="1">
    <citation type="journal article" date="2019" name="Int. J. Syst. Evol. Microbiol.">
        <title>The Global Catalogue of Microorganisms (GCM) 10K type strain sequencing project: providing services to taxonomists for standard genome sequencing and annotation.</title>
        <authorList>
            <consortium name="The Broad Institute Genomics Platform"/>
            <consortium name="The Broad Institute Genome Sequencing Center for Infectious Disease"/>
            <person name="Wu L."/>
            <person name="Ma J."/>
        </authorList>
    </citation>
    <scope>NUCLEOTIDE SEQUENCE [LARGE SCALE GENOMIC DNA]</scope>
    <source>
        <strain evidence="14">CCUG 55585</strain>
    </source>
</reference>
<evidence type="ECO:0000313" key="14">
    <source>
        <dbReference type="Proteomes" id="UP001597110"/>
    </source>
</evidence>
<dbReference type="PANTHER" id="PTHR30075">
    <property type="entry name" value="GLYCYL-TRNA SYNTHETASE"/>
    <property type="match status" value="1"/>
</dbReference>
<evidence type="ECO:0000256" key="2">
    <source>
        <dbReference type="ARBA" id="ARBA00008226"/>
    </source>
</evidence>
<keyword evidence="14" id="KW-1185">Reference proteome</keyword>
<comment type="subunit">
    <text evidence="3 11">Tetramer of two alpha and two beta subunits.</text>
</comment>
<organism evidence="13 14">
    <name type="scientific">Lysobacter brunescens</name>
    <dbReference type="NCBI Taxonomy" id="262323"/>
    <lineage>
        <taxon>Bacteria</taxon>
        <taxon>Pseudomonadati</taxon>
        <taxon>Pseudomonadota</taxon>
        <taxon>Gammaproteobacteria</taxon>
        <taxon>Lysobacterales</taxon>
        <taxon>Lysobacteraceae</taxon>
        <taxon>Lysobacter</taxon>
    </lineage>
</organism>
<feature type="domain" description="DALR anticodon binding" evidence="12">
    <location>
        <begin position="666"/>
        <end position="762"/>
    </location>
</feature>
<comment type="subcellular location">
    <subcellularLocation>
        <location evidence="1 11">Cytoplasm</location>
    </subcellularLocation>
</comment>
<evidence type="ECO:0000256" key="4">
    <source>
        <dbReference type="ARBA" id="ARBA00022490"/>
    </source>
</evidence>